<keyword evidence="2" id="KW-1185">Reference proteome</keyword>
<accession>A0A9N9CIE9</accession>
<evidence type="ECO:0000313" key="1">
    <source>
        <dbReference type="EMBL" id="CAG8601458.1"/>
    </source>
</evidence>
<dbReference type="EMBL" id="CAJVQA010004560">
    <property type="protein sequence ID" value="CAG8601458.1"/>
    <property type="molecule type" value="Genomic_DNA"/>
</dbReference>
<dbReference type="AlphaFoldDB" id="A0A9N9CIE9"/>
<comment type="caution">
    <text evidence="1">The sequence shown here is derived from an EMBL/GenBank/DDBJ whole genome shotgun (WGS) entry which is preliminary data.</text>
</comment>
<organism evidence="1 2">
    <name type="scientific">Cetraspora pellucida</name>
    <dbReference type="NCBI Taxonomy" id="1433469"/>
    <lineage>
        <taxon>Eukaryota</taxon>
        <taxon>Fungi</taxon>
        <taxon>Fungi incertae sedis</taxon>
        <taxon>Mucoromycota</taxon>
        <taxon>Glomeromycotina</taxon>
        <taxon>Glomeromycetes</taxon>
        <taxon>Diversisporales</taxon>
        <taxon>Gigasporaceae</taxon>
        <taxon>Cetraspora</taxon>
    </lineage>
</organism>
<reference evidence="1" key="1">
    <citation type="submission" date="2021-06" db="EMBL/GenBank/DDBJ databases">
        <authorList>
            <person name="Kallberg Y."/>
            <person name="Tangrot J."/>
            <person name="Rosling A."/>
        </authorList>
    </citation>
    <scope>NUCLEOTIDE SEQUENCE</scope>
    <source>
        <strain evidence="1">FL966</strain>
    </source>
</reference>
<dbReference type="Proteomes" id="UP000789759">
    <property type="component" value="Unassembled WGS sequence"/>
</dbReference>
<gene>
    <name evidence="1" type="ORF">CPELLU_LOCUS7012</name>
</gene>
<dbReference type="OrthoDB" id="10426504at2759"/>
<name>A0A9N9CIE9_9GLOM</name>
<evidence type="ECO:0000313" key="2">
    <source>
        <dbReference type="Proteomes" id="UP000789759"/>
    </source>
</evidence>
<protein>
    <submittedName>
        <fullName evidence="1">16415_t:CDS:1</fullName>
    </submittedName>
</protein>
<proteinExistence type="predicted"/>
<feature type="non-terminal residue" evidence="1">
    <location>
        <position position="85"/>
    </location>
</feature>
<sequence>TFVLTIKRKEEIEAYISIEDNGIYLDVRFYIKCEYKNQIILKQLPAGSASVKVSLPANIDLNKQPTLNLDCRVLEIFPLKNWNTK</sequence>